<dbReference type="NCBIfam" id="TIGR01898">
    <property type="entry name" value="cas_TM1791_cmr6"/>
    <property type="match status" value="1"/>
</dbReference>
<dbReference type="OrthoDB" id="1063910at2"/>
<dbReference type="PANTHER" id="PTHR39965:SF1">
    <property type="entry name" value="CRISPR SYSTEM CMR SUBUNIT CMR6"/>
    <property type="match status" value="1"/>
</dbReference>
<feature type="domain" description="CRISPR type III-associated protein" evidence="2">
    <location>
        <begin position="65"/>
        <end position="258"/>
    </location>
</feature>
<proteinExistence type="predicted"/>
<dbReference type="PANTHER" id="PTHR39965">
    <property type="entry name" value="CRISPR SYSTEM CMR SUBUNIT CMR6"/>
    <property type="match status" value="1"/>
</dbReference>
<dbReference type="InterPro" id="IPR005537">
    <property type="entry name" value="RAMP_III_fam"/>
</dbReference>
<organism evidence="3 4">
    <name type="scientific">Anaerostipes rhamnosivorans</name>
    <dbReference type="NCBI Taxonomy" id="1229621"/>
    <lineage>
        <taxon>Bacteria</taxon>
        <taxon>Bacillati</taxon>
        <taxon>Bacillota</taxon>
        <taxon>Clostridia</taxon>
        <taxon>Lachnospirales</taxon>
        <taxon>Lachnospiraceae</taxon>
        <taxon>Anaerostipes</taxon>
    </lineage>
</organism>
<keyword evidence="1" id="KW-0051">Antiviral defense</keyword>
<dbReference type="InterPro" id="IPR010172">
    <property type="entry name" value="CRISPR-assoc_prot_TM1791"/>
</dbReference>
<protein>
    <submittedName>
        <fullName evidence="3">CRISPR-associated RAMP Cmr6</fullName>
    </submittedName>
</protein>
<evidence type="ECO:0000256" key="1">
    <source>
        <dbReference type="ARBA" id="ARBA00023118"/>
    </source>
</evidence>
<dbReference type="KEGG" id="arf:AR1Y2_2651"/>
<evidence type="ECO:0000313" key="3">
    <source>
        <dbReference type="EMBL" id="QCP36105.1"/>
    </source>
</evidence>
<dbReference type="GO" id="GO:0051607">
    <property type="term" value="P:defense response to virus"/>
    <property type="evidence" value="ECO:0007669"/>
    <property type="project" value="UniProtKB-KW"/>
</dbReference>
<dbReference type="AlphaFoldDB" id="A0A4P8IH05"/>
<evidence type="ECO:0000259" key="2">
    <source>
        <dbReference type="Pfam" id="PF03787"/>
    </source>
</evidence>
<reference evidence="3 4" key="1">
    <citation type="submission" date="2019-05" db="EMBL/GenBank/DDBJ databases">
        <title>Complete genome sequencing of Anaerostipes rhamnosivorans.</title>
        <authorList>
            <person name="Bui T.P.N."/>
            <person name="de Vos W.M."/>
        </authorList>
    </citation>
    <scope>NUCLEOTIDE SEQUENCE [LARGE SCALE GENOMIC DNA]</scope>
    <source>
        <strain evidence="3 4">1y2</strain>
    </source>
</reference>
<accession>A0A4P8IH05</accession>
<dbReference type="Pfam" id="PF03787">
    <property type="entry name" value="RAMPs"/>
    <property type="match status" value="1"/>
</dbReference>
<keyword evidence="4" id="KW-1185">Reference proteome</keyword>
<dbReference type="Proteomes" id="UP000298653">
    <property type="component" value="Chromosome"/>
</dbReference>
<dbReference type="RefSeq" id="WP_137329382.1">
    <property type="nucleotide sequence ID" value="NZ_CP040058.1"/>
</dbReference>
<sequence>MGEKTNSNLQYLFEVDYYKCLLKTDEEAEYQMKTCKDRLVDSDFKKHTNSYDELKQLHGVVSFQLKTCSPGLLIGIGNAHGTKGKNEDIQMGMSMDYVTGYPYIPGSTIKGIIRSGFKKFPEEICKWLGWEYESGGEQKLGELEKKVFEPDLDKEFAEKDLFFDAYITKAEECGRKFIDTDNITPHINKKNPAESIFKSPEAITTILKVRPNITFEFNIRMSDGGKIEDSEKNRKDLYQKLLCELGIGAKTNLGYGSMVPVKNKIELKPGNLYSAEVIEVQGRQLKCRIGEANYSIVKKKNILNVEKTKGELSDFFHVGMKIRIRMKREINESGKLISIFNMEDQGEEMKKLFESRGLYHE</sequence>
<name>A0A4P8IH05_9FIRM</name>
<evidence type="ECO:0000313" key="4">
    <source>
        <dbReference type="Proteomes" id="UP000298653"/>
    </source>
</evidence>
<gene>
    <name evidence="3" type="ORF">AR1Y2_2651</name>
</gene>
<dbReference type="EMBL" id="CP040058">
    <property type="protein sequence ID" value="QCP36105.1"/>
    <property type="molecule type" value="Genomic_DNA"/>
</dbReference>